<reference evidence="2" key="1">
    <citation type="submission" date="2023-06" db="EMBL/GenBank/DDBJ databases">
        <title>Genome-scale phylogeny and comparative genomics of the fungal order Sordariales.</title>
        <authorList>
            <consortium name="Lawrence Berkeley National Laboratory"/>
            <person name="Hensen N."/>
            <person name="Bonometti L."/>
            <person name="Westerberg I."/>
            <person name="Brannstrom I.O."/>
            <person name="Guillou S."/>
            <person name="Cros-Aarteil S."/>
            <person name="Calhoun S."/>
            <person name="Haridas S."/>
            <person name="Kuo A."/>
            <person name="Mondo S."/>
            <person name="Pangilinan J."/>
            <person name="Riley R."/>
            <person name="Labutti K."/>
            <person name="Andreopoulos B."/>
            <person name="Lipzen A."/>
            <person name="Chen C."/>
            <person name="Yanf M."/>
            <person name="Daum C."/>
            <person name="Ng V."/>
            <person name="Clum A."/>
            <person name="Steindorff A."/>
            <person name="Ohm R."/>
            <person name="Martin F."/>
            <person name="Silar P."/>
            <person name="Natvig D."/>
            <person name="Lalanne C."/>
            <person name="Gautier V."/>
            <person name="Ament-Velasquez S.L."/>
            <person name="Kruys A."/>
            <person name="Hutchinson M.I."/>
            <person name="Powell A.J."/>
            <person name="Barry K."/>
            <person name="Miller A.N."/>
            <person name="Grigoriev I.V."/>
            <person name="Debuchy R."/>
            <person name="Gladieux P."/>
            <person name="Thoren M.H."/>
            <person name="Johannesson H."/>
        </authorList>
    </citation>
    <scope>NUCLEOTIDE SEQUENCE</scope>
    <source>
        <strain evidence="2">PSN4</strain>
    </source>
</reference>
<dbReference type="EMBL" id="MU839854">
    <property type="protein sequence ID" value="KAK1749657.1"/>
    <property type="molecule type" value="Genomic_DNA"/>
</dbReference>
<evidence type="ECO:0000313" key="3">
    <source>
        <dbReference type="Proteomes" id="UP001239445"/>
    </source>
</evidence>
<sequence>MKFPILTLLTVILTTATASPVTSLSPRAITFADFTGFSVSCTTTTCSYNTAILLSDATSLTCTHTTTGATIPVNSGFWSCSAENIWLRFNKLPVPPAAYRIVLTDARVAGSPVTVDYFSPVADWPGDAGYSGPSSFRAD</sequence>
<name>A0AAJ0B141_9PEZI</name>
<keyword evidence="1" id="KW-0732">Signal</keyword>
<proteinExistence type="predicted"/>
<keyword evidence="3" id="KW-1185">Reference proteome</keyword>
<comment type="caution">
    <text evidence="2">The sequence shown here is derived from an EMBL/GenBank/DDBJ whole genome shotgun (WGS) entry which is preliminary data.</text>
</comment>
<organism evidence="2 3">
    <name type="scientific">Echria macrotheca</name>
    <dbReference type="NCBI Taxonomy" id="438768"/>
    <lineage>
        <taxon>Eukaryota</taxon>
        <taxon>Fungi</taxon>
        <taxon>Dikarya</taxon>
        <taxon>Ascomycota</taxon>
        <taxon>Pezizomycotina</taxon>
        <taxon>Sordariomycetes</taxon>
        <taxon>Sordariomycetidae</taxon>
        <taxon>Sordariales</taxon>
        <taxon>Schizotheciaceae</taxon>
        <taxon>Echria</taxon>
    </lineage>
</organism>
<gene>
    <name evidence="2" type="ORF">QBC47DRAFT_440167</name>
</gene>
<dbReference type="Proteomes" id="UP001239445">
    <property type="component" value="Unassembled WGS sequence"/>
</dbReference>
<protein>
    <submittedName>
        <fullName evidence="2">Uncharacterized protein</fullName>
    </submittedName>
</protein>
<evidence type="ECO:0000256" key="1">
    <source>
        <dbReference type="SAM" id="SignalP"/>
    </source>
</evidence>
<feature type="signal peptide" evidence="1">
    <location>
        <begin position="1"/>
        <end position="18"/>
    </location>
</feature>
<evidence type="ECO:0000313" key="2">
    <source>
        <dbReference type="EMBL" id="KAK1749657.1"/>
    </source>
</evidence>
<accession>A0AAJ0B141</accession>
<feature type="chain" id="PRO_5042534989" evidence="1">
    <location>
        <begin position="19"/>
        <end position="139"/>
    </location>
</feature>
<dbReference type="AlphaFoldDB" id="A0AAJ0B141"/>